<dbReference type="AlphaFoldDB" id="A0A1L9C4T0"/>
<dbReference type="EMBL" id="JWTK01000002">
    <property type="protein sequence ID" value="OJH49530.1"/>
    <property type="molecule type" value="Genomic_DNA"/>
</dbReference>
<name>A0A1L9C4T0_9EURY</name>
<proteinExistence type="predicted"/>
<dbReference type="Proteomes" id="UP000185713">
    <property type="component" value="Unassembled WGS sequence"/>
</dbReference>
<protein>
    <submittedName>
        <fullName evidence="1">Uncharacterized protein</fullName>
    </submittedName>
</protein>
<gene>
    <name evidence="1" type="ORF">MPF_0318</name>
</gene>
<comment type="caution">
    <text evidence="1">The sequence shown here is derived from an EMBL/GenBank/DDBJ whole genome shotgun (WGS) entry which is preliminary data.</text>
</comment>
<sequence>MNSIIHLLRGENGWIHSIRVCEMVRGFVLSGNNVAPSTSTVPTMALKSRWLCYHQIHGKC</sequence>
<evidence type="ECO:0000313" key="1">
    <source>
        <dbReference type="EMBL" id="OJH49530.1"/>
    </source>
</evidence>
<reference evidence="1 2" key="1">
    <citation type="submission" date="2014-12" db="EMBL/GenBank/DDBJ databases">
        <title>The genome sequence of Methanohalophilus portucalensis strain FDF1.</title>
        <authorList>
            <person name="Lai M.-C."/>
            <person name="Lai S.-J."/>
        </authorList>
    </citation>
    <scope>NUCLEOTIDE SEQUENCE [LARGE SCALE GENOMIC DNA]</scope>
    <source>
        <strain evidence="1 2">FDF-1</strain>
    </source>
</reference>
<accession>A0A1L9C4T0</accession>
<organism evidence="1 2">
    <name type="scientific">Methanohalophilus portucalensis FDF-1</name>
    <dbReference type="NCBI Taxonomy" id="523843"/>
    <lineage>
        <taxon>Archaea</taxon>
        <taxon>Methanobacteriati</taxon>
        <taxon>Methanobacteriota</taxon>
        <taxon>Stenosarchaea group</taxon>
        <taxon>Methanomicrobia</taxon>
        <taxon>Methanosarcinales</taxon>
        <taxon>Methanosarcinaceae</taxon>
        <taxon>Methanohalophilus</taxon>
    </lineage>
</organism>
<evidence type="ECO:0000313" key="2">
    <source>
        <dbReference type="Proteomes" id="UP000185713"/>
    </source>
</evidence>